<feature type="transmembrane region" description="Helical" evidence="1">
    <location>
        <begin position="107"/>
        <end position="125"/>
    </location>
</feature>
<evidence type="ECO:0000256" key="1">
    <source>
        <dbReference type="SAM" id="Phobius"/>
    </source>
</evidence>
<evidence type="ECO:0000313" key="3">
    <source>
        <dbReference type="Proteomes" id="UP001178507"/>
    </source>
</evidence>
<dbReference type="EMBL" id="CAUJNA010003738">
    <property type="protein sequence ID" value="CAJ1408920.1"/>
    <property type="molecule type" value="Genomic_DNA"/>
</dbReference>
<protein>
    <submittedName>
        <fullName evidence="2">Uncharacterized protein</fullName>
    </submittedName>
</protein>
<dbReference type="Proteomes" id="UP001178507">
    <property type="component" value="Unassembled WGS sequence"/>
</dbReference>
<keyword evidence="1" id="KW-0472">Membrane</keyword>
<gene>
    <name evidence="2" type="ORF">EVOR1521_LOCUS30139</name>
</gene>
<dbReference type="AlphaFoldDB" id="A0AA36NDW0"/>
<proteinExistence type="predicted"/>
<accession>A0AA36NDW0</accession>
<keyword evidence="3" id="KW-1185">Reference proteome</keyword>
<keyword evidence="1" id="KW-1133">Transmembrane helix</keyword>
<reference evidence="2" key="1">
    <citation type="submission" date="2023-08" db="EMBL/GenBank/DDBJ databases">
        <authorList>
            <person name="Chen Y."/>
            <person name="Shah S."/>
            <person name="Dougan E. K."/>
            <person name="Thang M."/>
            <person name="Chan C."/>
        </authorList>
    </citation>
    <scope>NUCLEOTIDE SEQUENCE</scope>
</reference>
<evidence type="ECO:0000313" key="2">
    <source>
        <dbReference type="EMBL" id="CAJ1408920.1"/>
    </source>
</evidence>
<organism evidence="2 3">
    <name type="scientific">Effrenium voratum</name>
    <dbReference type="NCBI Taxonomy" id="2562239"/>
    <lineage>
        <taxon>Eukaryota</taxon>
        <taxon>Sar</taxon>
        <taxon>Alveolata</taxon>
        <taxon>Dinophyceae</taxon>
        <taxon>Suessiales</taxon>
        <taxon>Symbiodiniaceae</taxon>
        <taxon>Effrenium</taxon>
    </lineage>
</organism>
<sequence length="145" mass="17006">MAGSCIRIYLKWYPRKEPCKADSGENPQILFNTTCWGIGKACYNAMEMGSVHNYHMTSVESKKQDIFIVKFKKQASVMHANKFETDWMNMPHFKARERERVKKKRQWLAWPRVFVFSEIIIGTVWDVLMYSGSSLHGQGHLQSRK</sequence>
<comment type="caution">
    <text evidence="2">The sequence shown here is derived from an EMBL/GenBank/DDBJ whole genome shotgun (WGS) entry which is preliminary data.</text>
</comment>
<name>A0AA36NDW0_9DINO</name>
<keyword evidence="1" id="KW-0812">Transmembrane</keyword>